<dbReference type="GO" id="GO:0017000">
    <property type="term" value="P:antibiotic biosynthetic process"/>
    <property type="evidence" value="ECO:0007669"/>
    <property type="project" value="UniProtKB-KW"/>
</dbReference>
<dbReference type="Pfam" id="PF21036">
    <property type="entry name" value="EryCIII-like_N"/>
    <property type="match status" value="1"/>
</dbReference>
<evidence type="ECO:0000313" key="8">
    <source>
        <dbReference type="Proteomes" id="UP000468735"/>
    </source>
</evidence>
<dbReference type="InterPro" id="IPR030953">
    <property type="entry name" value="Glycosyl_450act"/>
</dbReference>
<gene>
    <name evidence="7" type="ORF">F8566_26035</name>
</gene>
<dbReference type="InterPro" id="IPR010610">
    <property type="entry name" value="EryCIII-like_C"/>
</dbReference>
<dbReference type="OrthoDB" id="5488434at2"/>
<dbReference type="InterPro" id="IPR002213">
    <property type="entry name" value="UDP_glucos_trans"/>
</dbReference>
<keyword evidence="4" id="KW-0045">Antibiotic biosynthesis</keyword>
<dbReference type="FunFam" id="3.40.50.2000:FF:000072">
    <property type="entry name" value="Glycosyl transferase"/>
    <property type="match status" value="1"/>
</dbReference>
<keyword evidence="8" id="KW-1185">Reference proteome</keyword>
<dbReference type="PANTHER" id="PTHR48050:SF13">
    <property type="entry name" value="STEROL 3-BETA-GLUCOSYLTRANSFERASE UGT80A2"/>
    <property type="match status" value="1"/>
</dbReference>
<dbReference type="Proteomes" id="UP000468735">
    <property type="component" value="Unassembled WGS sequence"/>
</dbReference>
<sequence>MRVLFTVYAAKPHFYNLVPMAWALRAAGHEVVVASQPDLVPAITRVGLTAVPVGDPLDLAGSFQASPGDDGPAGGGGWQRLSGVTETRPDKLTWNYVLGTFTIACSMEYEHVTGVSMVDDLVDFARYWQPDLVVWDALTFAGPIAARACGAAHARTLFGIDYLSRMLATYRRLLAEQPPETRDDPVSDWLTGRLARYGLPFEPDMVTELMTGQWTIDPTPGWMQLPLEIPHLPVRYLPFNGSASVPSWVHETPERPRVCFSLGLSGRELVGRDKVAISPDTSADTSAEVAIGDILTALASLDVELVATLTAEQRAAVPDLPANVRAVDFVPLNELLPSCAAIVHHGGFGTVGNVVNHGVPSITIPAPWWDEEALGRLLDERGAGILIDPSEATPAALRDGVARLLAEPSFAVAATGVRSELRAVPTPYEVVPEIARLTAHHQNRQGNQS</sequence>
<dbReference type="CDD" id="cd03784">
    <property type="entry name" value="GT1_Gtf-like"/>
    <property type="match status" value="1"/>
</dbReference>
<feature type="domain" description="Erythromycin biosynthesis protein CIII-like N-terminal" evidence="6">
    <location>
        <begin position="22"/>
        <end position="263"/>
    </location>
</feature>
<dbReference type="GO" id="GO:0008194">
    <property type="term" value="F:UDP-glycosyltransferase activity"/>
    <property type="evidence" value="ECO:0007669"/>
    <property type="project" value="InterPro"/>
</dbReference>
<dbReference type="AlphaFoldDB" id="A0A6H9YVG6"/>
<evidence type="ECO:0000256" key="3">
    <source>
        <dbReference type="ARBA" id="ARBA00022679"/>
    </source>
</evidence>
<comment type="similarity">
    <text evidence="1">Belongs to the glycosyltransferase 28 family.</text>
</comment>
<keyword evidence="2" id="KW-0328">Glycosyltransferase</keyword>
<evidence type="ECO:0000259" key="5">
    <source>
        <dbReference type="Pfam" id="PF06722"/>
    </source>
</evidence>
<dbReference type="EMBL" id="WBMT01000012">
    <property type="protein sequence ID" value="KAB2346150.1"/>
    <property type="molecule type" value="Genomic_DNA"/>
</dbReference>
<organism evidence="7 8">
    <name type="scientific">Actinomadura rudentiformis</name>
    <dbReference type="NCBI Taxonomy" id="359158"/>
    <lineage>
        <taxon>Bacteria</taxon>
        <taxon>Bacillati</taxon>
        <taxon>Actinomycetota</taxon>
        <taxon>Actinomycetes</taxon>
        <taxon>Streptosporangiales</taxon>
        <taxon>Thermomonosporaceae</taxon>
        <taxon>Actinomadura</taxon>
    </lineage>
</organism>
<name>A0A6H9YVG6_9ACTN</name>
<feature type="domain" description="Erythromycin biosynthesis protein CIII-like C-terminal" evidence="5">
    <location>
        <begin position="294"/>
        <end position="435"/>
    </location>
</feature>
<protein>
    <submittedName>
        <fullName evidence="7">Activator-dependent family glycosyltransferase</fullName>
    </submittedName>
</protein>
<evidence type="ECO:0000256" key="1">
    <source>
        <dbReference type="ARBA" id="ARBA00006962"/>
    </source>
</evidence>
<dbReference type="Gene3D" id="3.40.50.2000">
    <property type="entry name" value="Glycogen Phosphorylase B"/>
    <property type="match status" value="2"/>
</dbReference>
<dbReference type="Pfam" id="PF06722">
    <property type="entry name" value="EryCIII-like_C"/>
    <property type="match status" value="1"/>
</dbReference>
<keyword evidence="3 7" id="KW-0808">Transferase</keyword>
<dbReference type="PANTHER" id="PTHR48050">
    <property type="entry name" value="STEROL 3-BETA-GLUCOSYLTRANSFERASE"/>
    <property type="match status" value="1"/>
</dbReference>
<evidence type="ECO:0000313" key="7">
    <source>
        <dbReference type="EMBL" id="KAB2346150.1"/>
    </source>
</evidence>
<dbReference type="NCBIfam" id="TIGR04516">
    <property type="entry name" value="glycosyl_450act"/>
    <property type="match status" value="1"/>
</dbReference>
<reference evidence="7 8" key="1">
    <citation type="submission" date="2019-09" db="EMBL/GenBank/DDBJ databases">
        <title>Actinomadura physcomitrii sp. nov., a novel actinomycete isolated from moss [Physcomitrium sphaericum (Ludw) Fuernr].</title>
        <authorList>
            <person name="Zhuang X."/>
            <person name="Liu C."/>
        </authorList>
    </citation>
    <scope>NUCLEOTIDE SEQUENCE [LARGE SCALE GENOMIC DNA]</scope>
    <source>
        <strain evidence="7 8">HMC1</strain>
    </source>
</reference>
<evidence type="ECO:0000256" key="4">
    <source>
        <dbReference type="ARBA" id="ARBA00023194"/>
    </source>
</evidence>
<evidence type="ECO:0000256" key="2">
    <source>
        <dbReference type="ARBA" id="ARBA00022676"/>
    </source>
</evidence>
<dbReference type="InterPro" id="IPR050426">
    <property type="entry name" value="Glycosyltransferase_28"/>
</dbReference>
<evidence type="ECO:0000259" key="6">
    <source>
        <dbReference type="Pfam" id="PF21036"/>
    </source>
</evidence>
<dbReference type="InterPro" id="IPR048284">
    <property type="entry name" value="EryCIII-like_N"/>
</dbReference>
<comment type="caution">
    <text evidence="7">The sequence shown here is derived from an EMBL/GenBank/DDBJ whole genome shotgun (WGS) entry which is preliminary data.</text>
</comment>
<dbReference type="SUPFAM" id="SSF53756">
    <property type="entry name" value="UDP-Glycosyltransferase/glycogen phosphorylase"/>
    <property type="match status" value="1"/>
</dbReference>
<dbReference type="RefSeq" id="WP_151564328.1">
    <property type="nucleotide sequence ID" value="NZ_WBMT01000012.1"/>
</dbReference>
<proteinExistence type="inferred from homology"/>
<accession>A0A6H9YVG6</accession>
<dbReference type="GO" id="GO:0016758">
    <property type="term" value="F:hexosyltransferase activity"/>
    <property type="evidence" value="ECO:0007669"/>
    <property type="project" value="UniProtKB-ARBA"/>
</dbReference>